<evidence type="ECO:0000256" key="1">
    <source>
        <dbReference type="ARBA" id="ARBA00004434"/>
    </source>
</evidence>
<accession>A0A8B8AJ40</accession>
<keyword evidence="9 14" id="KW-1133">Transmembrane helix</keyword>
<comment type="subcellular location">
    <subcellularLocation>
        <location evidence="1">Mitochondrion inner membrane</location>
        <topology evidence="1">Single-pass membrane protein</topology>
    </subcellularLocation>
</comment>
<comment type="similarity">
    <text evidence="2">Belongs to the complex I NDUFB4 subunit family.</text>
</comment>
<dbReference type="OrthoDB" id="5818798at2759"/>
<protein>
    <recommendedName>
        <fullName evidence="3">NADH dehydrogenase [ubiquinone] 1 beta subcomplex subunit 4</fullName>
    </recommendedName>
    <alternativeName>
        <fullName evidence="12">Complex I-B15</fullName>
    </alternativeName>
    <alternativeName>
        <fullName evidence="13">NADH-ubiquinone oxidoreductase B15 subunit</fullName>
    </alternativeName>
</protein>
<evidence type="ECO:0000256" key="6">
    <source>
        <dbReference type="ARBA" id="ARBA00022692"/>
    </source>
</evidence>
<evidence type="ECO:0000256" key="14">
    <source>
        <dbReference type="SAM" id="Phobius"/>
    </source>
</evidence>
<evidence type="ECO:0000256" key="2">
    <source>
        <dbReference type="ARBA" id="ARBA00007260"/>
    </source>
</evidence>
<dbReference type="Pfam" id="PF07225">
    <property type="entry name" value="NDUF_B4"/>
    <property type="match status" value="1"/>
</dbReference>
<feature type="transmembrane region" description="Helical" evidence="14">
    <location>
        <begin position="74"/>
        <end position="93"/>
    </location>
</feature>
<keyword evidence="15" id="KW-1185">Reference proteome</keyword>
<dbReference type="Proteomes" id="UP000694844">
    <property type="component" value="Chromosome 7"/>
</dbReference>
<dbReference type="RefSeq" id="XP_022291190.1">
    <property type="nucleotide sequence ID" value="XM_022435482.1"/>
</dbReference>
<reference evidence="16" key="1">
    <citation type="submission" date="2025-08" db="UniProtKB">
        <authorList>
            <consortium name="RefSeq"/>
        </authorList>
    </citation>
    <scope>IDENTIFICATION</scope>
    <source>
        <tissue evidence="16">Whole sample</tissue>
    </source>
</reference>
<evidence type="ECO:0000256" key="7">
    <source>
        <dbReference type="ARBA" id="ARBA00022792"/>
    </source>
</evidence>
<dbReference type="KEGG" id="cvn:111102659"/>
<dbReference type="GeneID" id="111102659"/>
<dbReference type="AlphaFoldDB" id="A0A8B8AJ40"/>
<keyword evidence="5" id="KW-0679">Respiratory chain</keyword>
<dbReference type="GO" id="GO:0005743">
    <property type="term" value="C:mitochondrial inner membrane"/>
    <property type="evidence" value="ECO:0007669"/>
    <property type="project" value="UniProtKB-SubCell"/>
</dbReference>
<evidence type="ECO:0000256" key="13">
    <source>
        <dbReference type="ARBA" id="ARBA00030987"/>
    </source>
</evidence>
<keyword evidence="7" id="KW-0999">Mitochondrion inner membrane</keyword>
<proteinExistence type="inferred from homology"/>
<sequence length="121" mass="14396">MSWDPFKTFSISEEERDLIDRRRKTRDKFREEFRRKASDPRTTNVLDLNFERWHALRNNQVQLMTVTRHRVIKMITKTYMPIAILFALGLYGIEKKAQRIDSGELTYGDRVRSINCVGVTT</sequence>
<gene>
    <name evidence="16" type="primary">LOC111102659</name>
</gene>
<keyword evidence="4" id="KW-0813">Transport</keyword>
<keyword evidence="11 14" id="KW-0472">Membrane</keyword>
<evidence type="ECO:0000256" key="8">
    <source>
        <dbReference type="ARBA" id="ARBA00022982"/>
    </source>
</evidence>
<evidence type="ECO:0000256" key="4">
    <source>
        <dbReference type="ARBA" id="ARBA00022448"/>
    </source>
</evidence>
<evidence type="ECO:0000256" key="3">
    <source>
        <dbReference type="ARBA" id="ARBA00018681"/>
    </source>
</evidence>
<evidence type="ECO:0000256" key="12">
    <source>
        <dbReference type="ARBA" id="ARBA00030212"/>
    </source>
</evidence>
<organism evidence="15 16">
    <name type="scientific">Crassostrea virginica</name>
    <name type="common">Eastern oyster</name>
    <dbReference type="NCBI Taxonomy" id="6565"/>
    <lineage>
        <taxon>Eukaryota</taxon>
        <taxon>Metazoa</taxon>
        <taxon>Spiralia</taxon>
        <taxon>Lophotrochozoa</taxon>
        <taxon>Mollusca</taxon>
        <taxon>Bivalvia</taxon>
        <taxon>Autobranchia</taxon>
        <taxon>Pteriomorphia</taxon>
        <taxon>Ostreida</taxon>
        <taxon>Ostreoidea</taxon>
        <taxon>Ostreidae</taxon>
        <taxon>Crassostrea</taxon>
    </lineage>
</organism>
<evidence type="ECO:0000313" key="16">
    <source>
        <dbReference type="RefSeq" id="XP_022291190.1"/>
    </source>
</evidence>
<dbReference type="InterPro" id="IPR009866">
    <property type="entry name" value="NADH_UbQ_OxRdtase_NDUFB4_su"/>
</dbReference>
<name>A0A8B8AJ40_CRAVI</name>
<evidence type="ECO:0000256" key="10">
    <source>
        <dbReference type="ARBA" id="ARBA00023128"/>
    </source>
</evidence>
<evidence type="ECO:0000313" key="15">
    <source>
        <dbReference type="Proteomes" id="UP000694844"/>
    </source>
</evidence>
<evidence type="ECO:0000256" key="5">
    <source>
        <dbReference type="ARBA" id="ARBA00022660"/>
    </source>
</evidence>
<evidence type="ECO:0000256" key="11">
    <source>
        <dbReference type="ARBA" id="ARBA00023136"/>
    </source>
</evidence>
<evidence type="ECO:0000256" key="9">
    <source>
        <dbReference type="ARBA" id="ARBA00022989"/>
    </source>
</evidence>
<keyword evidence="6 14" id="KW-0812">Transmembrane</keyword>
<keyword evidence="10" id="KW-0496">Mitochondrion</keyword>
<keyword evidence="8" id="KW-0249">Electron transport</keyword>